<evidence type="ECO:0000313" key="3">
    <source>
        <dbReference type="Proteomes" id="UP001151760"/>
    </source>
</evidence>
<evidence type="ECO:0008006" key="4">
    <source>
        <dbReference type="Google" id="ProtNLM"/>
    </source>
</evidence>
<organism evidence="2 3">
    <name type="scientific">Tanacetum coccineum</name>
    <dbReference type="NCBI Taxonomy" id="301880"/>
    <lineage>
        <taxon>Eukaryota</taxon>
        <taxon>Viridiplantae</taxon>
        <taxon>Streptophyta</taxon>
        <taxon>Embryophyta</taxon>
        <taxon>Tracheophyta</taxon>
        <taxon>Spermatophyta</taxon>
        <taxon>Magnoliopsida</taxon>
        <taxon>eudicotyledons</taxon>
        <taxon>Gunneridae</taxon>
        <taxon>Pentapetalae</taxon>
        <taxon>asterids</taxon>
        <taxon>campanulids</taxon>
        <taxon>Asterales</taxon>
        <taxon>Asteraceae</taxon>
        <taxon>Asteroideae</taxon>
        <taxon>Anthemideae</taxon>
        <taxon>Anthemidinae</taxon>
        <taxon>Tanacetum</taxon>
    </lineage>
</organism>
<reference evidence="2" key="2">
    <citation type="submission" date="2022-01" db="EMBL/GenBank/DDBJ databases">
        <authorList>
            <person name="Yamashiro T."/>
            <person name="Shiraishi A."/>
            <person name="Satake H."/>
            <person name="Nakayama K."/>
        </authorList>
    </citation>
    <scope>NUCLEOTIDE SEQUENCE</scope>
</reference>
<dbReference type="EMBL" id="BQNB010020903">
    <property type="protein sequence ID" value="GJU00831.1"/>
    <property type="molecule type" value="Genomic_DNA"/>
</dbReference>
<proteinExistence type="predicted"/>
<dbReference type="PANTHER" id="PTHR37610">
    <property type="entry name" value="CCHC-TYPE DOMAIN-CONTAINING PROTEIN"/>
    <property type="match status" value="1"/>
</dbReference>
<evidence type="ECO:0000313" key="2">
    <source>
        <dbReference type="EMBL" id="GJU00831.1"/>
    </source>
</evidence>
<feature type="compositionally biased region" description="Polar residues" evidence="1">
    <location>
        <begin position="190"/>
        <end position="200"/>
    </location>
</feature>
<gene>
    <name evidence="2" type="ORF">Tco_1111169</name>
</gene>
<comment type="caution">
    <text evidence="2">The sequence shown here is derived from an EMBL/GenBank/DDBJ whole genome shotgun (WGS) entry which is preliminary data.</text>
</comment>
<dbReference type="Proteomes" id="UP001151760">
    <property type="component" value="Unassembled WGS sequence"/>
</dbReference>
<name>A0ABQ5IM48_9ASTR</name>
<reference evidence="2" key="1">
    <citation type="journal article" date="2022" name="Int. J. Mol. Sci.">
        <title>Draft Genome of Tanacetum Coccineum: Genomic Comparison of Closely Related Tanacetum-Family Plants.</title>
        <authorList>
            <person name="Yamashiro T."/>
            <person name="Shiraishi A."/>
            <person name="Nakayama K."/>
            <person name="Satake H."/>
        </authorList>
    </citation>
    <scope>NUCLEOTIDE SEQUENCE</scope>
</reference>
<accession>A0ABQ5IM48</accession>
<protein>
    <recommendedName>
        <fullName evidence="4">Retrotransposon gag domain-containing protein</fullName>
    </recommendedName>
</protein>
<sequence length="226" mass="26003">MLIALSAKNKLKLVNGEYEELDSSSDLTAYWERANDMLISWILNIVSEQIDRHRIYQLMNEIVDLKQSNCTIKIYYHKLKGLWDELDAIEAPYACTFKCICVNVKENGEREHMKRNTNPINPIQPNTQIDRRNTFRKGVFCGYCKKEGYSKEECFKLLGYPVGHPLHKKYLPPSQRTQSNNRPRIVNMVTGETSNSGDPITSQSTPQKSPTSAALNEALDLWLGWM</sequence>
<keyword evidence="3" id="KW-1185">Reference proteome</keyword>
<evidence type="ECO:0000256" key="1">
    <source>
        <dbReference type="SAM" id="MobiDB-lite"/>
    </source>
</evidence>
<dbReference type="PANTHER" id="PTHR37610:SF6">
    <property type="entry name" value="GAG-POLYPEPTIDE OF LTR COPIA-TYPE-RELATED"/>
    <property type="match status" value="1"/>
</dbReference>
<feature type="compositionally biased region" description="Low complexity" evidence="1">
    <location>
        <begin position="201"/>
        <end position="212"/>
    </location>
</feature>
<feature type="region of interest" description="Disordered" evidence="1">
    <location>
        <begin position="189"/>
        <end position="213"/>
    </location>
</feature>